<name>A0ABW4XHC6_9GAMM</name>
<dbReference type="Proteomes" id="UP001597380">
    <property type="component" value="Unassembled WGS sequence"/>
</dbReference>
<organism evidence="2 3">
    <name type="scientific">Corallincola platygyrae</name>
    <dbReference type="NCBI Taxonomy" id="1193278"/>
    <lineage>
        <taxon>Bacteria</taxon>
        <taxon>Pseudomonadati</taxon>
        <taxon>Pseudomonadota</taxon>
        <taxon>Gammaproteobacteria</taxon>
        <taxon>Alteromonadales</taxon>
        <taxon>Psychromonadaceae</taxon>
        <taxon>Corallincola</taxon>
    </lineage>
</organism>
<proteinExistence type="predicted"/>
<evidence type="ECO:0000256" key="1">
    <source>
        <dbReference type="SAM" id="Phobius"/>
    </source>
</evidence>
<keyword evidence="1" id="KW-0812">Transmembrane</keyword>
<accession>A0ABW4XHC6</accession>
<keyword evidence="1" id="KW-0472">Membrane</keyword>
<feature type="transmembrane region" description="Helical" evidence="1">
    <location>
        <begin position="20"/>
        <end position="37"/>
    </location>
</feature>
<keyword evidence="1" id="KW-1133">Transmembrane helix</keyword>
<sequence>MLLEKTSAHAALKPTRSLPVFAWLLVITSLTLFGCTYSSSRLIRSEVVINNMVGTTMDADAFHDSLFRNSINVDFGSVTVIQGSKGGSSDFWPSSMIRDYRDTQNEFSKCFSNSGISIEQQDTGRFHIKARFTIPRTISDSGDPKLQAIRWLDLCDCPEDVGATCFEDYSIRAIEEYLTKQLTASLGLDRSQGAFIPLADREQMKRRLGTLVQTPRRVFTEDLGVYQRLLDDSIPHNIERIDPGKKICFQSYSFNRGVVVGGLLRSNFEESNAAGGVSIEVGDTTITVETARHLLPNAMEDKADPLVVAGDVSIVARDSTLTIGAARVKVANAEKASEGKWEAARDSLIEIEHFRNVGGDTRISALVPGALSCRLWLGIVGAKADALNPANFFVGFDPITPFGNGWIDKGDSAVYYPPLNHSNYPGRVDYWAPLDRVTNNRTSSFPFALMFTSNYKQTILVQDDQDLSYFYHDLPTTRRSNILLLFENSSLRNFVQQHYAYEPSYNPNDDIDDWNDRSDIECVSEGSFHEIFHECVNKLVKRWLSIQDESWDASKAYFHDLTLPSNIRPFTQIPIYLDNELRWVRTGVTILNILDEKFRLSEEVMKARAAETGTESKQPNNEADLVQRAISTLSLKRRRAGSLVEIQLDRVQSLDELALPLAPGDELTWLP</sequence>
<protein>
    <submittedName>
        <fullName evidence="2">Uncharacterized protein</fullName>
    </submittedName>
</protein>
<reference evidence="3" key="1">
    <citation type="journal article" date="2019" name="Int. J. Syst. Evol. Microbiol.">
        <title>The Global Catalogue of Microorganisms (GCM) 10K type strain sequencing project: providing services to taxonomists for standard genome sequencing and annotation.</title>
        <authorList>
            <consortium name="The Broad Institute Genomics Platform"/>
            <consortium name="The Broad Institute Genome Sequencing Center for Infectious Disease"/>
            <person name="Wu L."/>
            <person name="Ma J."/>
        </authorList>
    </citation>
    <scope>NUCLEOTIDE SEQUENCE [LARGE SCALE GENOMIC DNA]</scope>
    <source>
        <strain evidence="3">CGMCC 1.10992</strain>
    </source>
</reference>
<evidence type="ECO:0000313" key="2">
    <source>
        <dbReference type="EMBL" id="MFD2094941.1"/>
    </source>
</evidence>
<comment type="caution">
    <text evidence="2">The sequence shown here is derived from an EMBL/GenBank/DDBJ whole genome shotgun (WGS) entry which is preliminary data.</text>
</comment>
<dbReference type="EMBL" id="JBHUHT010000007">
    <property type="protein sequence ID" value="MFD2094941.1"/>
    <property type="molecule type" value="Genomic_DNA"/>
</dbReference>
<evidence type="ECO:0000313" key="3">
    <source>
        <dbReference type="Proteomes" id="UP001597380"/>
    </source>
</evidence>
<gene>
    <name evidence="2" type="ORF">ACFSJ3_03030</name>
</gene>
<dbReference type="PROSITE" id="PS51257">
    <property type="entry name" value="PROKAR_LIPOPROTEIN"/>
    <property type="match status" value="1"/>
</dbReference>
<keyword evidence="3" id="KW-1185">Reference proteome</keyword>
<dbReference type="RefSeq" id="WP_345338054.1">
    <property type="nucleotide sequence ID" value="NZ_BAABLI010000004.1"/>
</dbReference>